<comment type="caution">
    <text evidence="1">The sequence shown here is derived from an EMBL/GenBank/DDBJ whole genome shotgun (WGS) entry which is preliminary data.</text>
</comment>
<keyword evidence="2" id="KW-1185">Reference proteome</keyword>
<sequence length="141" mass="15633">MRTMRFYLATRKKEAPSGDKCDDEDIINTAFSDTADGHVDDDILPDLQIFDNNDEESNNTYYYYEEGIVVPFGTRVSDAGTTSRVSVSATSTANIPSNFTLAITPSPGNGDWSDDEIRFGPMLDVQNVSLQMTLPVKTLYD</sequence>
<proteinExistence type="predicted"/>
<protein>
    <submittedName>
        <fullName evidence="1">Uncharacterized protein</fullName>
    </submittedName>
</protein>
<gene>
    <name evidence="1" type="ORF">SNE40_011215</name>
</gene>
<reference evidence="1 2" key="1">
    <citation type="submission" date="2024-01" db="EMBL/GenBank/DDBJ databases">
        <title>The genome of the rayed Mediterranean limpet Patella caerulea (Linnaeus, 1758).</title>
        <authorList>
            <person name="Anh-Thu Weber A."/>
            <person name="Halstead-Nussloch G."/>
        </authorList>
    </citation>
    <scope>NUCLEOTIDE SEQUENCE [LARGE SCALE GENOMIC DNA]</scope>
    <source>
        <strain evidence="1">AATW-2023a</strain>
        <tissue evidence="1">Whole specimen</tissue>
    </source>
</reference>
<name>A0AAN8JN66_PATCE</name>
<accession>A0AAN8JN66</accession>
<dbReference type="Proteomes" id="UP001347796">
    <property type="component" value="Unassembled WGS sequence"/>
</dbReference>
<organism evidence="1 2">
    <name type="scientific">Patella caerulea</name>
    <name type="common">Rayed Mediterranean limpet</name>
    <dbReference type="NCBI Taxonomy" id="87958"/>
    <lineage>
        <taxon>Eukaryota</taxon>
        <taxon>Metazoa</taxon>
        <taxon>Spiralia</taxon>
        <taxon>Lophotrochozoa</taxon>
        <taxon>Mollusca</taxon>
        <taxon>Gastropoda</taxon>
        <taxon>Patellogastropoda</taxon>
        <taxon>Patelloidea</taxon>
        <taxon>Patellidae</taxon>
        <taxon>Patella</taxon>
    </lineage>
</organism>
<evidence type="ECO:0000313" key="2">
    <source>
        <dbReference type="Proteomes" id="UP001347796"/>
    </source>
</evidence>
<dbReference type="AlphaFoldDB" id="A0AAN8JN66"/>
<dbReference type="EMBL" id="JAZGQO010000008">
    <property type="protein sequence ID" value="KAK6178689.1"/>
    <property type="molecule type" value="Genomic_DNA"/>
</dbReference>
<evidence type="ECO:0000313" key="1">
    <source>
        <dbReference type="EMBL" id="KAK6178689.1"/>
    </source>
</evidence>